<sequence>MENTRTKPNWLELPRDVTLNILQRLRTVEIITSACLVCPLWWNFCKEPCIWRTIRMHMSLYSHYDNEDLVKMCRYAVRKSCGQLEEIYISSFGNDELLEYIANSATQLRRVGLVQFDYLSEEAFIEAVKKLPLIEELDVSNNIYLSKVSFEVVGSYCPLLKSLKYGRDVLSENAEAFVIAKTMPGLRSLTVSGIVLSSDGIVAILNGCPLLESLDLRYCSSMYPTESLRKRCCEQIKIFMPPMLEDCDFYCCADNWDSASWYSD</sequence>
<dbReference type="Gene3D" id="3.80.10.10">
    <property type="entry name" value="Ribonuclease Inhibitor"/>
    <property type="match status" value="1"/>
</dbReference>
<gene>
    <name evidence="2" type="ORF">VFH_III015640</name>
</gene>
<dbReference type="InterPro" id="IPR036047">
    <property type="entry name" value="F-box-like_dom_sf"/>
</dbReference>
<reference evidence="2 3" key="1">
    <citation type="submission" date="2023-01" db="EMBL/GenBank/DDBJ databases">
        <authorList>
            <person name="Kreplak J."/>
        </authorList>
    </citation>
    <scope>NUCLEOTIDE SEQUENCE [LARGE SCALE GENOMIC DNA]</scope>
</reference>
<dbReference type="Pfam" id="PF00646">
    <property type="entry name" value="F-box"/>
    <property type="match status" value="1"/>
</dbReference>
<dbReference type="PANTHER" id="PTHR38926:SF2">
    <property type="entry name" value="F-BOX_LRR-REPEAT PROTEIN 21-RELATED"/>
    <property type="match status" value="1"/>
</dbReference>
<dbReference type="InterPro" id="IPR032675">
    <property type="entry name" value="LRR_dom_sf"/>
</dbReference>
<dbReference type="CDD" id="cd22164">
    <property type="entry name" value="F-box_AtSKIP19-like"/>
    <property type="match status" value="1"/>
</dbReference>
<dbReference type="InterPro" id="IPR001810">
    <property type="entry name" value="F-box_dom"/>
</dbReference>
<dbReference type="Proteomes" id="UP001157006">
    <property type="component" value="Chromosome 3"/>
</dbReference>
<evidence type="ECO:0000313" key="3">
    <source>
        <dbReference type="Proteomes" id="UP001157006"/>
    </source>
</evidence>
<evidence type="ECO:0000313" key="2">
    <source>
        <dbReference type="EMBL" id="CAI8601890.1"/>
    </source>
</evidence>
<dbReference type="SUPFAM" id="SSF81383">
    <property type="entry name" value="F-box domain"/>
    <property type="match status" value="1"/>
</dbReference>
<name>A0AAV0ZZ40_VICFA</name>
<evidence type="ECO:0000259" key="1">
    <source>
        <dbReference type="Pfam" id="PF00646"/>
    </source>
</evidence>
<accession>A0AAV0ZZ40</accession>
<feature type="domain" description="F-box" evidence="1">
    <location>
        <begin position="10"/>
        <end position="52"/>
    </location>
</feature>
<dbReference type="AlphaFoldDB" id="A0AAV0ZZ40"/>
<dbReference type="EMBL" id="OX451738">
    <property type="protein sequence ID" value="CAI8601890.1"/>
    <property type="molecule type" value="Genomic_DNA"/>
</dbReference>
<proteinExistence type="predicted"/>
<dbReference type="Gene3D" id="1.20.1280.50">
    <property type="match status" value="1"/>
</dbReference>
<dbReference type="SUPFAM" id="SSF52047">
    <property type="entry name" value="RNI-like"/>
    <property type="match status" value="1"/>
</dbReference>
<keyword evidence="3" id="KW-1185">Reference proteome</keyword>
<organism evidence="2 3">
    <name type="scientific">Vicia faba</name>
    <name type="common">Broad bean</name>
    <name type="synonym">Faba vulgaris</name>
    <dbReference type="NCBI Taxonomy" id="3906"/>
    <lineage>
        <taxon>Eukaryota</taxon>
        <taxon>Viridiplantae</taxon>
        <taxon>Streptophyta</taxon>
        <taxon>Embryophyta</taxon>
        <taxon>Tracheophyta</taxon>
        <taxon>Spermatophyta</taxon>
        <taxon>Magnoliopsida</taxon>
        <taxon>eudicotyledons</taxon>
        <taxon>Gunneridae</taxon>
        <taxon>Pentapetalae</taxon>
        <taxon>rosids</taxon>
        <taxon>fabids</taxon>
        <taxon>Fabales</taxon>
        <taxon>Fabaceae</taxon>
        <taxon>Papilionoideae</taxon>
        <taxon>50 kb inversion clade</taxon>
        <taxon>NPAAA clade</taxon>
        <taxon>Hologalegina</taxon>
        <taxon>IRL clade</taxon>
        <taxon>Fabeae</taxon>
        <taxon>Vicia</taxon>
    </lineage>
</organism>
<dbReference type="PANTHER" id="PTHR38926">
    <property type="entry name" value="F-BOX DOMAIN CONTAINING PROTEIN, EXPRESSED"/>
    <property type="match status" value="1"/>
</dbReference>
<protein>
    <recommendedName>
        <fullName evidence="1">F-box domain-containing protein</fullName>
    </recommendedName>
</protein>